<dbReference type="PANTHER" id="PTHR32387:SF3">
    <property type="entry name" value="ATP_DNA BINDING PROTEIN"/>
    <property type="match status" value="1"/>
</dbReference>
<dbReference type="Proteomes" id="UP000077755">
    <property type="component" value="Chromosome 7"/>
</dbReference>
<sequence>MSIAASSNLSRDNVLSILKFIKFLRLKLLSPAEFINSIKGGRWLRTNQGDRSPADNIPLIDEVYYGANLMSYKVELGLIGVRVNFDGNYQLVGDNLKSSNCLSSLFADALYLILNCLRHLRSTNNLVHALKDKKCIKTDDGFTSPTEFYCLTLSGDVFYRFSIASRS</sequence>
<reference evidence="1" key="1">
    <citation type="journal article" date="2016" name="Nat. Genet.">
        <title>A high-quality carrot genome assembly provides new insights into carotenoid accumulation and asterid genome evolution.</title>
        <authorList>
            <person name="Iorizzo M."/>
            <person name="Ellison S."/>
            <person name="Senalik D."/>
            <person name="Zeng P."/>
            <person name="Satapoomin P."/>
            <person name="Huang J."/>
            <person name="Bowman M."/>
            <person name="Iovene M."/>
            <person name="Sanseverino W."/>
            <person name="Cavagnaro P."/>
            <person name="Yildiz M."/>
            <person name="Macko-Podgorni A."/>
            <person name="Moranska E."/>
            <person name="Grzebelus E."/>
            <person name="Grzebelus D."/>
            <person name="Ashrafi H."/>
            <person name="Zheng Z."/>
            <person name="Cheng S."/>
            <person name="Spooner D."/>
            <person name="Van Deynze A."/>
            <person name="Simon P."/>
        </authorList>
    </citation>
    <scope>NUCLEOTIDE SEQUENCE</scope>
    <source>
        <tissue evidence="1">Leaf</tissue>
    </source>
</reference>
<evidence type="ECO:0000313" key="2">
    <source>
        <dbReference type="Proteomes" id="UP000077755"/>
    </source>
</evidence>
<dbReference type="EMBL" id="CP093349">
    <property type="protein sequence ID" value="WOH10662.1"/>
    <property type="molecule type" value="Genomic_DNA"/>
</dbReference>
<evidence type="ECO:0000313" key="1">
    <source>
        <dbReference type="EMBL" id="WOH10662.1"/>
    </source>
</evidence>
<name>A0AAF0XP76_DAUCS</name>
<dbReference type="AlphaFoldDB" id="A0AAF0XP76"/>
<gene>
    <name evidence="1" type="ORF">DCAR_0730131</name>
</gene>
<dbReference type="InterPro" id="IPR052957">
    <property type="entry name" value="Auxin_embryo_med"/>
</dbReference>
<dbReference type="PANTHER" id="PTHR32387">
    <property type="entry name" value="WU:FJ29H11"/>
    <property type="match status" value="1"/>
</dbReference>
<accession>A0AAF0XP76</accession>
<proteinExistence type="predicted"/>
<protein>
    <submittedName>
        <fullName evidence="1">Uncharacterized protein</fullName>
    </submittedName>
</protein>
<reference evidence="1" key="2">
    <citation type="submission" date="2022-03" db="EMBL/GenBank/DDBJ databases">
        <title>Draft title - Genomic analysis of global carrot germplasm unveils the trajectory of domestication and the origin of high carotenoid orange carrot.</title>
        <authorList>
            <person name="Iorizzo M."/>
            <person name="Ellison S."/>
            <person name="Senalik D."/>
            <person name="Macko-Podgorni A."/>
            <person name="Grzebelus D."/>
            <person name="Bostan H."/>
            <person name="Rolling W."/>
            <person name="Curaba J."/>
            <person name="Simon P."/>
        </authorList>
    </citation>
    <scope>NUCLEOTIDE SEQUENCE</scope>
    <source>
        <tissue evidence="1">Leaf</tissue>
    </source>
</reference>
<organism evidence="1 2">
    <name type="scientific">Daucus carota subsp. sativus</name>
    <name type="common">Carrot</name>
    <dbReference type="NCBI Taxonomy" id="79200"/>
    <lineage>
        <taxon>Eukaryota</taxon>
        <taxon>Viridiplantae</taxon>
        <taxon>Streptophyta</taxon>
        <taxon>Embryophyta</taxon>
        <taxon>Tracheophyta</taxon>
        <taxon>Spermatophyta</taxon>
        <taxon>Magnoliopsida</taxon>
        <taxon>eudicotyledons</taxon>
        <taxon>Gunneridae</taxon>
        <taxon>Pentapetalae</taxon>
        <taxon>asterids</taxon>
        <taxon>campanulids</taxon>
        <taxon>Apiales</taxon>
        <taxon>Apiaceae</taxon>
        <taxon>Apioideae</taxon>
        <taxon>Scandiceae</taxon>
        <taxon>Daucinae</taxon>
        <taxon>Daucus</taxon>
        <taxon>Daucus sect. Daucus</taxon>
    </lineage>
</organism>
<keyword evidence="2" id="KW-1185">Reference proteome</keyword>